<evidence type="ECO:0000256" key="6">
    <source>
        <dbReference type="ARBA" id="ARBA00022676"/>
    </source>
</evidence>
<keyword evidence="11 14" id="KW-0472">Membrane</keyword>
<keyword evidence="9 14" id="KW-0256">Endoplasmic reticulum</keyword>
<evidence type="ECO:0000256" key="14">
    <source>
        <dbReference type="RuleBase" id="RU367051"/>
    </source>
</evidence>
<keyword evidence="18" id="KW-1185">Reference proteome</keyword>
<evidence type="ECO:0000256" key="5">
    <source>
        <dbReference type="ARBA" id="ARBA00022018"/>
    </source>
</evidence>
<gene>
    <name evidence="17" type="ORF">MAR_022850</name>
</gene>
<feature type="transmembrane region" description="Helical" evidence="14">
    <location>
        <begin position="20"/>
        <end position="41"/>
    </location>
</feature>
<proteinExistence type="inferred from homology"/>
<dbReference type="EMBL" id="CP111014">
    <property type="protein sequence ID" value="WAQ98477.1"/>
    <property type="molecule type" value="Genomic_DNA"/>
</dbReference>
<feature type="domain" description="ALG11 mannosyltransferase N-terminal" evidence="16">
    <location>
        <begin position="60"/>
        <end position="266"/>
    </location>
</feature>
<dbReference type="Gene3D" id="3.40.50.2000">
    <property type="entry name" value="Glycogen Phosphorylase B"/>
    <property type="match status" value="1"/>
</dbReference>
<keyword evidence="7 14" id="KW-0808">Transferase</keyword>
<evidence type="ECO:0000256" key="13">
    <source>
        <dbReference type="ARBA" id="ARBA00045128"/>
    </source>
</evidence>
<dbReference type="Pfam" id="PF00534">
    <property type="entry name" value="Glycos_transf_1"/>
    <property type="match status" value="1"/>
</dbReference>
<evidence type="ECO:0000256" key="12">
    <source>
        <dbReference type="ARBA" id="ARBA00045065"/>
    </source>
</evidence>
<comment type="similarity">
    <text evidence="3 14">Belongs to the glycosyltransferase group 1 family. Glycosyltransferase 4 subfamily.</text>
</comment>
<comment type="subcellular location">
    <subcellularLocation>
        <location evidence="1">Endoplasmic reticulum membrane</location>
        <topology evidence="1">Single-pass membrane protein</topology>
    </subcellularLocation>
</comment>
<feature type="non-terminal residue" evidence="17">
    <location>
        <position position="1"/>
    </location>
</feature>
<dbReference type="InterPro" id="IPR001296">
    <property type="entry name" value="Glyco_trans_1"/>
</dbReference>
<evidence type="ECO:0000256" key="4">
    <source>
        <dbReference type="ARBA" id="ARBA00012645"/>
    </source>
</evidence>
<accession>A0ABY7DP26</accession>
<protein>
    <recommendedName>
        <fullName evidence="5 14">GDP-Man:Man(3)GlcNAc(2)-PP-Dol alpha-1,2-mannosyltransferase</fullName>
        <ecNumber evidence="4 14">2.4.1.131</ecNumber>
    </recommendedName>
</protein>
<dbReference type="SUPFAM" id="SSF53756">
    <property type="entry name" value="UDP-Glycosyltransferase/glycogen phosphorylase"/>
    <property type="match status" value="1"/>
</dbReference>
<dbReference type="PANTHER" id="PTHR45919">
    <property type="entry name" value="GDP-MAN:MAN(3)GLCNAC(2)-PP-DOL ALPHA-1,2-MANNOSYLTRANSFERASE"/>
    <property type="match status" value="1"/>
</dbReference>
<evidence type="ECO:0000256" key="3">
    <source>
        <dbReference type="ARBA" id="ARBA00009481"/>
    </source>
</evidence>
<dbReference type="Pfam" id="PF15924">
    <property type="entry name" value="ALG11_N"/>
    <property type="match status" value="1"/>
</dbReference>
<dbReference type="InterPro" id="IPR031814">
    <property type="entry name" value="ALG11_N"/>
</dbReference>
<evidence type="ECO:0000256" key="8">
    <source>
        <dbReference type="ARBA" id="ARBA00022692"/>
    </source>
</evidence>
<keyword evidence="8 14" id="KW-0812">Transmembrane</keyword>
<evidence type="ECO:0000313" key="18">
    <source>
        <dbReference type="Proteomes" id="UP001164746"/>
    </source>
</evidence>
<keyword evidence="10 14" id="KW-1133">Transmembrane helix</keyword>
<comment type="catalytic activity">
    <reaction evidence="12 14">
        <text>an alpha-D-Man-(1-&gt;3)-[alpha-D-Man-(1-&gt;6)]-beta-D-Man-(1-&gt;4)-beta-D-GlcNAc-(1-&gt;4)-alpha-D-GlcNAc-diphospho-di-trans,poly-cis-dolichol + 2 GDP-alpha-D-mannose = an alpha-D-Man-(1-&gt;2)-alpha-D-Man-(1-&gt;2)-alpha-D-Man-(1-&gt;3)-[alpha-D-Man-(1-&gt;6)]-beta-D-Man-(1-&gt;4)-beta-D-GlcNAc-(1-&gt;4)-alpha-D-GlcNAc-diphospho-di-trans,poly-cis-dolichol + 2 GDP + 2 H(+)</text>
        <dbReference type="Rhea" id="RHEA:29523"/>
        <dbReference type="Rhea" id="RHEA-COMP:19515"/>
        <dbReference type="Rhea" id="RHEA-COMP:19516"/>
        <dbReference type="ChEBI" id="CHEBI:15378"/>
        <dbReference type="ChEBI" id="CHEBI:57527"/>
        <dbReference type="ChEBI" id="CHEBI:58189"/>
        <dbReference type="ChEBI" id="CHEBI:132511"/>
        <dbReference type="ChEBI" id="CHEBI:132515"/>
        <dbReference type="EC" id="2.4.1.131"/>
    </reaction>
    <physiologicalReaction direction="left-to-right" evidence="12 14">
        <dbReference type="Rhea" id="RHEA:29524"/>
    </physiologicalReaction>
</comment>
<dbReference type="Proteomes" id="UP001164746">
    <property type="component" value="Chromosome 3"/>
</dbReference>
<organism evidence="17 18">
    <name type="scientific">Mya arenaria</name>
    <name type="common">Soft-shell clam</name>
    <dbReference type="NCBI Taxonomy" id="6604"/>
    <lineage>
        <taxon>Eukaryota</taxon>
        <taxon>Metazoa</taxon>
        <taxon>Spiralia</taxon>
        <taxon>Lophotrochozoa</taxon>
        <taxon>Mollusca</taxon>
        <taxon>Bivalvia</taxon>
        <taxon>Autobranchia</taxon>
        <taxon>Heteroconchia</taxon>
        <taxon>Euheterodonta</taxon>
        <taxon>Imparidentia</taxon>
        <taxon>Neoheterodontei</taxon>
        <taxon>Myida</taxon>
        <taxon>Myoidea</taxon>
        <taxon>Myidae</taxon>
        <taxon>Mya</taxon>
    </lineage>
</organism>
<reference evidence="17" key="1">
    <citation type="submission" date="2022-11" db="EMBL/GenBank/DDBJ databases">
        <title>Centuries of genome instability and evolution in soft-shell clam transmissible cancer (bioRxiv).</title>
        <authorList>
            <person name="Hart S.F.M."/>
            <person name="Yonemitsu M.A."/>
            <person name="Giersch R.M."/>
            <person name="Beal B.F."/>
            <person name="Arriagada G."/>
            <person name="Davis B.W."/>
            <person name="Ostrander E.A."/>
            <person name="Goff S.P."/>
            <person name="Metzger M.J."/>
        </authorList>
    </citation>
    <scope>NUCLEOTIDE SEQUENCE</scope>
    <source>
        <strain evidence="17">MELC-2E11</strain>
        <tissue evidence="17">Siphon/mantle</tissue>
    </source>
</reference>
<dbReference type="CDD" id="cd03806">
    <property type="entry name" value="GT4_ALG11-like"/>
    <property type="match status" value="1"/>
</dbReference>
<evidence type="ECO:0000313" key="17">
    <source>
        <dbReference type="EMBL" id="WAQ98477.1"/>
    </source>
</evidence>
<sequence>MELATLIFHYFSFLSEMLTSLILICVFFIAVVYLLVMILRYRIKSSSNSLKRDRGWEKKTVVGFFHPYCNAGGGGERVLWVAIRSLQLSHPDVQCIVYTGDCDATSQEILAKADQRFNITLPKSIDFVFLRSRNWVEAKKYPIFTLLGQSLGSLKLGLEALVSFVPDVYVDSMGYAFTLPLFKYFGGCKVACYVHYPTISTDMLERVSQREESFNNASAVSRSPVLTSFKLLYYKLFAYLYGLAGARSDMVMVNSTWTYGHIKSLWKITDKTVIVYPPCNISEFIKIDLNKNRSKSVRIILSIAQFRPEKNHQLQLDSFNEFLSKIGEKKSNYKLILVGGCRDDKDAQRVEILKKSAEELGIQDYVDFKLNVSFEDLKIMMSEATIGLHTMRDEHFGIGYLALDIQSYAAAMETIFRLSDSQREAICENARCSVTRFSESEF</sequence>
<evidence type="ECO:0000256" key="2">
    <source>
        <dbReference type="ARBA" id="ARBA00004922"/>
    </source>
</evidence>
<keyword evidence="6 14" id="KW-0328">Glycosyltransferase</keyword>
<comment type="pathway">
    <text evidence="2 14">Protein modification; protein glycosylation.</text>
</comment>
<evidence type="ECO:0000256" key="11">
    <source>
        <dbReference type="ARBA" id="ARBA00023136"/>
    </source>
</evidence>
<evidence type="ECO:0000259" key="16">
    <source>
        <dbReference type="Pfam" id="PF15924"/>
    </source>
</evidence>
<dbReference type="PANTHER" id="PTHR45919:SF1">
    <property type="entry name" value="GDP-MAN:MAN(3)GLCNAC(2)-PP-DOL ALPHA-1,2-MANNOSYLTRANSFERASE"/>
    <property type="match status" value="1"/>
</dbReference>
<evidence type="ECO:0000259" key="15">
    <source>
        <dbReference type="Pfam" id="PF00534"/>
    </source>
</evidence>
<dbReference type="EC" id="2.4.1.131" evidence="4 14"/>
<feature type="domain" description="Glycosyl transferase family 1" evidence="15">
    <location>
        <begin position="293"/>
        <end position="398"/>
    </location>
</feature>
<name>A0ABY7DP26_MYAAR</name>
<evidence type="ECO:0000256" key="7">
    <source>
        <dbReference type="ARBA" id="ARBA00022679"/>
    </source>
</evidence>
<dbReference type="InterPro" id="IPR038013">
    <property type="entry name" value="ALG11"/>
</dbReference>
<evidence type="ECO:0000256" key="9">
    <source>
        <dbReference type="ARBA" id="ARBA00022824"/>
    </source>
</evidence>
<evidence type="ECO:0000256" key="10">
    <source>
        <dbReference type="ARBA" id="ARBA00022989"/>
    </source>
</evidence>
<comment type="function">
    <text evidence="13">GDP-Man:Man(3)GlcNAc(2)-PP-Dol alpha-1,2-mannosyltransferase that operates in the biosynthetic pathway of dolichol-linked oligosaccharides, the glycan precursors employed in protein asparagine (N)-glycosylation. The assembly of dolichol-linked oligosaccharides begins on the cytosolic side of the endoplasmic reticulum membrane and finishes in its lumen. The sequential addition of sugars to dolichol pyrophosphate produces dolichol-linked oligosaccharides containing fourteen sugars, including two GlcNAcs, nine mannoses and three glucoses. Once assembled, the oligosaccharide is transferred from the lipid to nascent proteins by oligosaccharyltransferases. Catalyzes, on the cytoplasmic face of the endoplasmic reticulum, the addition of the fourth and fifth mannose residues to the dolichol-linked oligosaccharide chain, to produce Man(5)GlcNAc(2)-PP-dolichol core oligosaccharide. Man(5)GlcNAc(2)-PP-dolichol is a substrate for ALG3, the following enzyme in the biosynthetic pathway.</text>
</comment>
<evidence type="ECO:0000256" key="1">
    <source>
        <dbReference type="ARBA" id="ARBA00004389"/>
    </source>
</evidence>